<name>A0A7S7AW20_9SPIR</name>
<dbReference type="InterPro" id="IPR007694">
    <property type="entry name" value="DNA_helicase_DnaB-like_C"/>
</dbReference>
<keyword evidence="8 13" id="KW-0238">DNA-binding</keyword>
<evidence type="ECO:0000256" key="6">
    <source>
        <dbReference type="ARBA" id="ARBA00022806"/>
    </source>
</evidence>
<keyword evidence="3 13" id="KW-0235">DNA replication</keyword>
<keyword evidence="2 13" id="KW-0639">Primosome</keyword>
<dbReference type="InterPro" id="IPR007692">
    <property type="entry name" value="DNA_helicase_DnaB"/>
</dbReference>
<dbReference type="GO" id="GO:0043139">
    <property type="term" value="F:5'-3' DNA helicase activity"/>
    <property type="evidence" value="ECO:0007669"/>
    <property type="project" value="UniProtKB-EC"/>
</dbReference>
<evidence type="ECO:0000256" key="10">
    <source>
        <dbReference type="ARBA" id="ARBA00044932"/>
    </source>
</evidence>
<reference evidence="14 15" key="1">
    <citation type="submission" date="2020-09" db="EMBL/GenBank/DDBJ databases">
        <title>Characterization of Treponema spp. from bovine digital dermatitis in Korea.</title>
        <authorList>
            <person name="Espiritu H.M."/>
            <person name="Cho Y.I."/>
            <person name="Mamuad L."/>
        </authorList>
    </citation>
    <scope>NUCLEOTIDE SEQUENCE [LARGE SCALE GENOMIC DNA]</scope>
    <source>
        <strain evidence="14 15">KS1</strain>
    </source>
</reference>
<evidence type="ECO:0000313" key="14">
    <source>
        <dbReference type="EMBL" id="QOW60457.1"/>
    </source>
</evidence>
<keyword evidence="7 13" id="KW-0067">ATP-binding</keyword>
<dbReference type="Proteomes" id="UP000593915">
    <property type="component" value="Chromosome"/>
</dbReference>
<evidence type="ECO:0000256" key="3">
    <source>
        <dbReference type="ARBA" id="ARBA00022705"/>
    </source>
</evidence>
<sequence>MASIQDNKHIKNLKNKLPPNNIEAEMAVLGAVLLDPDVFGLIRPILPVEAFYSPQHQKIYKAISELDTRGQKPDILILTDTLRSLNELEQAGGAGYIASLTDAVPSSANIEFYAKMVLEASIRRNLLRVSAKISADVYDETVQSRTVLEEAQKNIFELTDAGNAATFKSLSQVIIPTIDLLEKMHKHKGEYTGIPSGFENLDSLTYGFQNSEFIIIGARPSVGKTALAMTMAGNIAIDKKIPTAFFSLEMSDMQLVQRLIASRAKINSNKMRSANLSTIDFRKIAETCGALYDAPFYLVDMPNMKLLDLRAMARRLCSPPYNVKIIFIDYLTLITGENSLIPRHEQIAEISRSLKSLARELNIPVVALSQLTRDAEGKKPGLADIRESGSLEQDADVVMFLHRERQETSDDSEKTISTELILAKQRNGPIGTVPLVFLPQYTTFGIAAKSNG</sequence>
<evidence type="ECO:0000256" key="5">
    <source>
        <dbReference type="ARBA" id="ARBA00022801"/>
    </source>
</evidence>
<dbReference type="EC" id="5.6.2.3" evidence="12 13"/>
<dbReference type="SUPFAM" id="SSF48024">
    <property type="entry name" value="N-terminal domain of DnaB helicase"/>
    <property type="match status" value="1"/>
</dbReference>
<dbReference type="Gene3D" id="1.10.860.10">
    <property type="entry name" value="DNAb Helicase, Chain A"/>
    <property type="match status" value="1"/>
</dbReference>
<dbReference type="GO" id="GO:0005524">
    <property type="term" value="F:ATP binding"/>
    <property type="evidence" value="ECO:0007669"/>
    <property type="project" value="UniProtKB-UniRule"/>
</dbReference>
<dbReference type="FunFam" id="1.10.860.10:FF:000001">
    <property type="entry name" value="Replicative DNA helicase"/>
    <property type="match status" value="1"/>
</dbReference>
<dbReference type="GO" id="GO:0006269">
    <property type="term" value="P:DNA replication, synthesis of primer"/>
    <property type="evidence" value="ECO:0007669"/>
    <property type="project" value="UniProtKB-UniRule"/>
</dbReference>
<dbReference type="AlphaFoldDB" id="A0A7S7AW20"/>
<dbReference type="GO" id="GO:0016787">
    <property type="term" value="F:hydrolase activity"/>
    <property type="evidence" value="ECO:0007669"/>
    <property type="project" value="UniProtKB-KW"/>
</dbReference>
<dbReference type="InterPro" id="IPR027417">
    <property type="entry name" value="P-loop_NTPase"/>
</dbReference>
<evidence type="ECO:0000256" key="11">
    <source>
        <dbReference type="ARBA" id="ARBA00048954"/>
    </source>
</evidence>
<dbReference type="NCBIfam" id="TIGR00665">
    <property type="entry name" value="DnaB"/>
    <property type="match status" value="1"/>
</dbReference>
<dbReference type="PANTHER" id="PTHR30153">
    <property type="entry name" value="REPLICATIVE DNA HELICASE DNAB"/>
    <property type="match status" value="1"/>
</dbReference>
<dbReference type="EMBL" id="CP061839">
    <property type="protein sequence ID" value="QOW60457.1"/>
    <property type="molecule type" value="Genomic_DNA"/>
</dbReference>
<dbReference type="InterPro" id="IPR007693">
    <property type="entry name" value="DNA_helicase_DnaB-like_N"/>
</dbReference>
<proteinExistence type="inferred from homology"/>
<dbReference type="GO" id="GO:1990077">
    <property type="term" value="C:primosome complex"/>
    <property type="evidence" value="ECO:0007669"/>
    <property type="project" value="UniProtKB-UniRule"/>
</dbReference>
<evidence type="ECO:0000256" key="12">
    <source>
        <dbReference type="NCBIfam" id="TIGR00665"/>
    </source>
</evidence>
<evidence type="ECO:0000256" key="13">
    <source>
        <dbReference type="RuleBase" id="RU362085"/>
    </source>
</evidence>
<dbReference type="PROSITE" id="PS51199">
    <property type="entry name" value="SF4_HELICASE"/>
    <property type="match status" value="1"/>
</dbReference>
<gene>
    <name evidence="14" type="primary">dnaB</name>
    <name evidence="14" type="ORF">IFE08_11665</name>
</gene>
<evidence type="ECO:0000256" key="7">
    <source>
        <dbReference type="ARBA" id="ARBA00022840"/>
    </source>
</evidence>
<evidence type="ECO:0000256" key="4">
    <source>
        <dbReference type="ARBA" id="ARBA00022741"/>
    </source>
</evidence>
<dbReference type="GeneID" id="301091143"/>
<dbReference type="SUPFAM" id="SSF52540">
    <property type="entry name" value="P-loop containing nucleoside triphosphate hydrolases"/>
    <property type="match status" value="1"/>
</dbReference>
<dbReference type="GO" id="GO:0005829">
    <property type="term" value="C:cytosol"/>
    <property type="evidence" value="ECO:0007669"/>
    <property type="project" value="TreeGrafter"/>
</dbReference>
<dbReference type="RefSeq" id="WP_020966506.1">
    <property type="nucleotide sequence ID" value="NZ_CP045670.1"/>
</dbReference>
<evidence type="ECO:0000313" key="15">
    <source>
        <dbReference type="Proteomes" id="UP000593915"/>
    </source>
</evidence>
<keyword evidence="9" id="KW-0413">Isomerase</keyword>
<evidence type="ECO:0000256" key="8">
    <source>
        <dbReference type="ARBA" id="ARBA00023125"/>
    </source>
</evidence>
<dbReference type="InterPro" id="IPR003593">
    <property type="entry name" value="AAA+_ATPase"/>
</dbReference>
<evidence type="ECO:0000256" key="2">
    <source>
        <dbReference type="ARBA" id="ARBA00022515"/>
    </source>
</evidence>
<comment type="function">
    <text evidence="10 13">The main replicative DNA helicase, it participates in initiation and elongation during chromosome replication. Travels ahead of the DNA replisome, separating dsDNA into templates for DNA synthesis. A processive ATP-dependent 5'-3' DNA helicase it has DNA-dependent ATPase activity.</text>
</comment>
<dbReference type="InterPro" id="IPR036185">
    <property type="entry name" value="DNA_heli_DnaB-like_N_sf"/>
</dbReference>
<dbReference type="SMART" id="SM00382">
    <property type="entry name" value="AAA"/>
    <property type="match status" value="1"/>
</dbReference>
<dbReference type="PANTHER" id="PTHR30153:SF2">
    <property type="entry name" value="REPLICATIVE DNA HELICASE"/>
    <property type="match status" value="1"/>
</dbReference>
<dbReference type="Pfam" id="PF00772">
    <property type="entry name" value="DnaB"/>
    <property type="match status" value="1"/>
</dbReference>
<comment type="similarity">
    <text evidence="1 13">Belongs to the helicase family. DnaB subfamily.</text>
</comment>
<dbReference type="CDD" id="cd00984">
    <property type="entry name" value="DnaB_C"/>
    <property type="match status" value="1"/>
</dbReference>
<dbReference type="Pfam" id="PF03796">
    <property type="entry name" value="DnaB_C"/>
    <property type="match status" value="1"/>
</dbReference>
<dbReference type="InterPro" id="IPR016136">
    <property type="entry name" value="DNA_helicase_N/primase_C"/>
</dbReference>
<dbReference type="GO" id="GO:0003677">
    <property type="term" value="F:DNA binding"/>
    <property type="evidence" value="ECO:0007669"/>
    <property type="project" value="UniProtKB-UniRule"/>
</dbReference>
<comment type="catalytic activity">
    <reaction evidence="11 13">
        <text>ATP + H2O = ADP + phosphate + H(+)</text>
        <dbReference type="Rhea" id="RHEA:13065"/>
        <dbReference type="ChEBI" id="CHEBI:15377"/>
        <dbReference type="ChEBI" id="CHEBI:15378"/>
        <dbReference type="ChEBI" id="CHEBI:30616"/>
        <dbReference type="ChEBI" id="CHEBI:43474"/>
        <dbReference type="ChEBI" id="CHEBI:456216"/>
        <dbReference type="EC" id="5.6.2.3"/>
    </reaction>
</comment>
<dbReference type="Gene3D" id="3.40.50.300">
    <property type="entry name" value="P-loop containing nucleotide triphosphate hydrolases"/>
    <property type="match status" value="1"/>
</dbReference>
<keyword evidence="6 13" id="KW-0347">Helicase</keyword>
<organism evidence="14 15">
    <name type="scientific">Treponema pedis</name>
    <dbReference type="NCBI Taxonomy" id="409322"/>
    <lineage>
        <taxon>Bacteria</taxon>
        <taxon>Pseudomonadati</taxon>
        <taxon>Spirochaetota</taxon>
        <taxon>Spirochaetia</taxon>
        <taxon>Spirochaetales</taxon>
        <taxon>Treponemataceae</taxon>
        <taxon>Treponema</taxon>
    </lineage>
</organism>
<keyword evidence="4 13" id="KW-0547">Nucleotide-binding</keyword>
<keyword evidence="5 13" id="KW-0378">Hydrolase</keyword>
<evidence type="ECO:0000256" key="9">
    <source>
        <dbReference type="ARBA" id="ARBA00023235"/>
    </source>
</evidence>
<protein>
    <recommendedName>
        <fullName evidence="12 13">Replicative DNA helicase</fullName>
        <ecNumber evidence="12 13">5.6.2.3</ecNumber>
    </recommendedName>
</protein>
<evidence type="ECO:0000256" key="1">
    <source>
        <dbReference type="ARBA" id="ARBA00008428"/>
    </source>
</evidence>
<accession>A0A7S7AW20</accession>